<organism evidence="3">
    <name type="scientific">Bradyrhizobium quebecense</name>
    <dbReference type="NCBI Taxonomy" id="2748629"/>
    <lineage>
        <taxon>Bacteria</taxon>
        <taxon>Pseudomonadati</taxon>
        <taxon>Pseudomonadota</taxon>
        <taxon>Alphaproteobacteria</taxon>
        <taxon>Hyphomicrobiales</taxon>
        <taxon>Nitrobacteraceae</taxon>
        <taxon>Bradyrhizobium</taxon>
    </lineage>
</organism>
<dbReference type="AlphaFoldDB" id="A0A974AEY1"/>
<feature type="signal peptide" evidence="2">
    <location>
        <begin position="1"/>
        <end position="27"/>
    </location>
</feature>
<proteinExistence type="predicted"/>
<dbReference type="EMBL" id="JABWSX010000001">
    <property type="protein sequence ID" value="NVL08070.1"/>
    <property type="molecule type" value="Genomic_DNA"/>
</dbReference>
<accession>A0A974AEY1</accession>
<comment type="caution">
    <text evidence="3">The sequence shown here is derived from an EMBL/GenBank/DDBJ whole genome shotgun (WGS) entry which is preliminary data.</text>
</comment>
<feature type="region of interest" description="Disordered" evidence="1">
    <location>
        <begin position="31"/>
        <end position="60"/>
    </location>
</feature>
<sequence length="117" mass="12480">MRGLAMTAIRALIACAAIALGTAAVSAQNLAPQRPLRYGSTGGAYFDGRNDDRDFRSNGSFPGSFAADPFSAGFGAAGLFGSTPWHSARPYPSQVIFGAPCQDCRPHHTRRHRDRPD</sequence>
<feature type="chain" id="PRO_5037708757" evidence="2">
    <location>
        <begin position="28"/>
        <end position="117"/>
    </location>
</feature>
<evidence type="ECO:0000256" key="2">
    <source>
        <dbReference type="SAM" id="SignalP"/>
    </source>
</evidence>
<evidence type="ECO:0000313" key="3">
    <source>
        <dbReference type="EMBL" id="NVL08070.1"/>
    </source>
</evidence>
<reference evidence="3" key="1">
    <citation type="submission" date="2020-06" db="EMBL/GenBank/DDBJ databases">
        <title>Whole Genome Sequence of Bradyrhizobium sp. Strain 66S1MB.</title>
        <authorList>
            <person name="Bromfield E."/>
            <person name="Cloutier S."/>
        </authorList>
    </citation>
    <scope>NUCLEOTIDE SEQUENCE</scope>
    <source>
        <strain evidence="3">66S1MB</strain>
    </source>
</reference>
<gene>
    <name evidence="3" type="ORF">HU230_20410</name>
</gene>
<keyword evidence="2" id="KW-0732">Signal</keyword>
<name>A0A974AEY1_9BRAD</name>
<protein>
    <submittedName>
        <fullName evidence="3">BA14K family protein</fullName>
    </submittedName>
</protein>
<evidence type="ECO:0000256" key="1">
    <source>
        <dbReference type="SAM" id="MobiDB-lite"/>
    </source>
</evidence>